<evidence type="ECO:0000313" key="1">
    <source>
        <dbReference type="EMBL" id="SDM12055.1"/>
    </source>
</evidence>
<organism evidence="1 2">
    <name type="scientific">Maricaulis salignorans</name>
    <dbReference type="NCBI Taxonomy" id="144026"/>
    <lineage>
        <taxon>Bacteria</taxon>
        <taxon>Pseudomonadati</taxon>
        <taxon>Pseudomonadota</taxon>
        <taxon>Alphaproteobacteria</taxon>
        <taxon>Maricaulales</taxon>
        <taxon>Maricaulaceae</taxon>
        <taxon>Maricaulis</taxon>
    </lineage>
</organism>
<gene>
    <name evidence="1" type="ORF">SAMN04488568_10583</name>
</gene>
<dbReference type="SUPFAM" id="SSF53335">
    <property type="entry name" value="S-adenosyl-L-methionine-dependent methyltransferases"/>
    <property type="match status" value="1"/>
</dbReference>
<sequence>MNQNFPLGAIAASFLLVTACSEPTAPTAETEMPATEAAEEAAVVPMDPAADLTNLANVLAGEWRESDAERDAYRHPAETLEFFGIDPSGTVIEVWPGSGWYADILAPWIAANGGQYIAAHFPLSSESTARRNSRAGFEAHVSDHDIFGNVRIIDFGQGSGALVEPGTADAVLTFRNVHNWMMFGYAERAFGDFHAALRPGGLLGVVDHRLPSTREQDPQARSGYVQQAYVIAMAEEAGFELVATSEINANPADTADHPFGVWTLPPVGRSAGSGEEMAPDFDRAHYDAIGESDRMTLLFRKPETAPEASAE</sequence>
<keyword evidence="2" id="KW-1185">Reference proteome</keyword>
<evidence type="ECO:0000313" key="2">
    <source>
        <dbReference type="Proteomes" id="UP000199759"/>
    </source>
</evidence>
<dbReference type="AlphaFoldDB" id="A0A1G9QP35"/>
<accession>A0A1G9QP35</accession>
<proteinExistence type="predicted"/>
<protein>
    <submittedName>
        <fullName evidence="1">Predicted methyltransferase</fullName>
    </submittedName>
</protein>
<dbReference type="STRING" id="144026.SAMN04488568_10583"/>
<dbReference type="PIRSF" id="PIRSF031679">
    <property type="entry name" value="Mtase_Alr7345_prd"/>
    <property type="match status" value="1"/>
</dbReference>
<dbReference type="InterPro" id="IPR016980">
    <property type="entry name" value="S-AdoMet-dep_MeTrfase_Alr7345"/>
</dbReference>
<dbReference type="GO" id="GO:0008168">
    <property type="term" value="F:methyltransferase activity"/>
    <property type="evidence" value="ECO:0007669"/>
    <property type="project" value="UniProtKB-KW"/>
</dbReference>
<dbReference type="InterPro" id="IPR029063">
    <property type="entry name" value="SAM-dependent_MTases_sf"/>
</dbReference>
<name>A0A1G9QP35_9PROT</name>
<reference evidence="1 2" key="1">
    <citation type="submission" date="2016-10" db="EMBL/GenBank/DDBJ databases">
        <authorList>
            <person name="de Groot N.N."/>
        </authorList>
    </citation>
    <scope>NUCLEOTIDE SEQUENCE [LARGE SCALE GENOMIC DNA]</scope>
    <source>
        <strain evidence="1 2">DSM 16077</strain>
    </source>
</reference>
<dbReference type="OrthoDB" id="9801692at2"/>
<dbReference type="EMBL" id="FNHG01000005">
    <property type="protein sequence ID" value="SDM12055.1"/>
    <property type="molecule type" value="Genomic_DNA"/>
</dbReference>
<dbReference type="GO" id="GO:0032259">
    <property type="term" value="P:methylation"/>
    <property type="evidence" value="ECO:0007669"/>
    <property type="project" value="UniProtKB-KW"/>
</dbReference>
<dbReference type="Proteomes" id="UP000199759">
    <property type="component" value="Unassembled WGS sequence"/>
</dbReference>
<dbReference type="Gene3D" id="3.40.50.150">
    <property type="entry name" value="Vaccinia Virus protein VP39"/>
    <property type="match status" value="1"/>
</dbReference>
<keyword evidence="1" id="KW-0808">Transferase</keyword>
<keyword evidence="1" id="KW-0489">Methyltransferase</keyword>